<comment type="subcellular location">
    <subcellularLocation>
        <location evidence="1">Membrane</location>
        <topology evidence="1">Multi-pass membrane protein</topology>
    </subcellularLocation>
</comment>
<dbReference type="EMBL" id="KN848083">
    <property type="protein sequence ID" value="KIX95093.1"/>
    <property type="molecule type" value="Genomic_DNA"/>
</dbReference>
<feature type="transmembrane region" description="Helical" evidence="8">
    <location>
        <begin position="217"/>
        <end position="237"/>
    </location>
</feature>
<dbReference type="PANTHER" id="PTHR43791:SF40">
    <property type="entry name" value="THIAMINE PATHWAY TRANSPORTER THI73"/>
    <property type="match status" value="1"/>
</dbReference>
<feature type="transmembrane region" description="Helical" evidence="8">
    <location>
        <begin position="811"/>
        <end position="832"/>
    </location>
</feature>
<name>A0A0D2KEE7_9EURO</name>
<accession>A0A0D2KEE7</accession>
<feature type="transmembrane region" description="Helical" evidence="8">
    <location>
        <begin position="348"/>
        <end position="368"/>
    </location>
</feature>
<keyword evidence="11" id="KW-1185">Reference proteome</keyword>
<feature type="transmembrane region" description="Helical" evidence="8">
    <location>
        <begin position="153"/>
        <end position="174"/>
    </location>
</feature>
<evidence type="ECO:0000256" key="4">
    <source>
        <dbReference type="ARBA" id="ARBA00022989"/>
    </source>
</evidence>
<dbReference type="FunFam" id="1.20.1250.20:FF:000064">
    <property type="entry name" value="MFS allantoate transporter"/>
    <property type="match status" value="1"/>
</dbReference>
<organism evidence="10 11">
    <name type="scientific">Fonsecaea multimorphosa CBS 102226</name>
    <dbReference type="NCBI Taxonomy" id="1442371"/>
    <lineage>
        <taxon>Eukaryota</taxon>
        <taxon>Fungi</taxon>
        <taxon>Dikarya</taxon>
        <taxon>Ascomycota</taxon>
        <taxon>Pezizomycotina</taxon>
        <taxon>Eurotiomycetes</taxon>
        <taxon>Chaetothyriomycetidae</taxon>
        <taxon>Chaetothyriales</taxon>
        <taxon>Herpotrichiellaceae</taxon>
        <taxon>Fonsecaea</taxon>
    </lineage>
</organism>
<dbReference type="AlphaFoldDB" id="A0A0D2KEE7"/>
<feature type="compositionally biased region" description="Low complexity" evidence="7">
    <location>
        <begin position="1081"/>
        <end position="1096"/>
    </location>
</feature>
<dbReference type="CDD" id="cd12148">
    <property type="entry name" value="fungal_TF_MHR"/>
    <property type="match status" value="1"/>
</dbReference>
<dbReference type="GO" id="GO:0022857">
    <property type="term" value="F:transmembrane transporter activity"/>
    <property type="evidence" value="ECO:0007669"/>
    <property type="project" value="InterPro"/>
</dbReference>
<feature type="region of interest" description="Disordered" evidence="7">
    <location>
        <begin position="506"/>
        <end position="528"/>
    </location>
</feature>
<evidence type="ECO:0000256" key="1">
    <source>
        <dbReference type="ARBA" id="ARBA00004141"/>
    </source>
</evidence>
<dbReference type="PANTHER" id="PTHR43791">
    <property type="entry name" value="PERMEASE-RELATED"/>
    <property type="match status" value="1"/>
</dbReference>
<feature type="transmembrane region" description="Helical" evidence="8">
    <location>
        <begin position="186"/>
        <end position="205"/>
    </location>
</feature>
<keyword evidence="3 8" id="KW-0812">Transmembrane</keyword>
<comment type="similarity">
    <text evidence="6">Belongs to the major facilitator superfamily. Allantoate permease family.</text>
</comment>
<evidence type="ECO:0000256" key="8">
    <source>
        <dbReference type="SAM" id="Phobius"/>
    </source>
</evidence>
<evidence type="ECO:0000256" key="5">
    <source>
        <dbReference type="ARBA" id="ARBA00023136"/>
    </source>
</evidence>
<dbReference type="Pfam" id="PF07690">
    <property type="entry name" value="MFS_1"/>
    <property type="match status" value="1"/>
</dbReference>
<feature type="domain" description="Major facilitator superfamily (MFS) profile" evidence="9">
    <location>
        <begin position="57"/>
        <end position="465"/>
    </location>
</feature>
<dbReference type="GO" id="GO:0016020">
    <property type="term" value="C:membrane"/>
    <property type="evidence" value="ECO:0007669"/>
    <property type="project" value="UniProtKB-SubCell"/>
</dbReference>
<keyword evidence="4 8" id="KW-1133">Transmembrane helix</keyword>
<dbReference type="VEuPathDB" id="FungiDB:Z520_09009"/>
<proteinExistence type="inferred from homology"/>
<evidence type="ECO:0000256" key="7">
    <source>
        <dbReference type="SAM" id="MobiDB-lite"/>
    </source>
</evidence>
<feature type="region of interest" description="Disordered" evidence="7">
    <location>
        <begin position="948"/>
        <end position="972"/>
    </location>
</feature>
<dbReference type="SUPFAM" id="SSF103473">
    <property type="entry name" value="MFS general substrate transporter"/>
    <property type="match status" value="1"/>
</dbReference>
<dbReference type="InterPro" id="IPR011701">
    <property type="entry name" value="MFS"/>
</dbReference>
<feature type="transmembrane region" description="Helical" evidence="8">
    <location>
        <begin position="284"/>
        <end position="308"/>
    </location>
</feature>
<feature type="transmembrane region" description="Helical" evidence="8">
    <location>
        <begin position="320"/>
        <end position="342"/>
    </location>
</feature>
<keyword evidence="2" id="KW-0813">Transport</keyword>
<dbReference type="InterPro" id="IPR020846">
    <property type="entry name" value="MFS_dom"/>
</dbReference>
<feature type="region of interest" description="Disordered" evidence="7">
    <location>
        <begin position="1074"/>
        <end position="1106"/>
    </location>
</feature>
<dbReference type="Proteomes" id="UP000053411">
    <property type="component" value="Unassembled WGS sequence"/>
</dbReference>
<feature type="transmembrane region" description="Helical" evidence="8">
    <location>
        <begin position="55"/>
        <end position="75"/>
    </location>
</feature>
<evidence type="ECO:0000259" key="9">
    <source>
        <dbReference type="PROSITE" id="PS50850"/>
    </source>
</evidence>
<evidence type="ECO:0000256" key="6">
    <source>
        <dbReference type="ARBA" id="ARBA00037968"/>
    </source>
</evidence>
<evidence type="ECO:0000256" key="2">
    <source>
        <dbReference type="ARBA" id="ARBA00022448"/>
    </source>
</evidence>
<feature type="transmembrane region" description="Helical" evidence="8">
    <location>
        <begin position="408"/>
        <end position="429"/>
    </location>
</feature>
<evidence type="ECO:0000313" key="10">
    <source>
        <dbReference type="EMBL" id="KIX95093.1"/>
    </source>
</evidence>
<evidence type="ECO:0000256" key="3">
    <source>
        <dbReference type="ARBA" id="ARBA00022692"/>
    </source>
</evidence>
<dbReference type="GeneID" id="27714755"/>
<protein>
    <recommendedName>
        <fullName evidence="9">Major facilitator superfamily (MFS) profile domain-containing protein</fullName>
    </recommendedName>
</protein>
<dbReference type="Gene3D" id="1.20.1250.20">
    <property type="entry name" value="MFS general substrate transporter like domains"/>
    <property type="match status" value="1"/>
</dbReference>
<dbReference type="InterPro" id="IPR036259">
    <property type="entry name" value="MFS_trans_sf"/>
</dbReference>
<dbReference type="RefSeq" id="XP_016629216.1">
    <property type="nucleotide sequence ID" value="XM_016779505.1"/>
</dbReference>
<reference evidence="10 11" key="1">
    <citation type="submission" date="2015-01" db="EMBL/GenBank/DDBJ databases">
        <title>The Genome Sequence of Fonsecaea multimorphosa CBS 102226.</title>
        <authorList>
            <consortium name="The Broad Institute Genomics Platform"/>
            <person name="Cuomo C."/>
            <person name="de Hoog S."/>
            <person name="Gorbushina A."/>
            <person name="Stielow B."/>
            <person name="Teixiera M."/>
            <person name="Abouelleil A."/>
            <person name="Chapman S.B."/>
            <person name="Priest M."/>
            <person name="Young S.K."/>
            <person name="Wortman J."/>
            <person name="Nusbaum C."/>
            <person name="Birren B."/>
        </authorList>
    </citation>
    <scope>NUCLEOTIDE SEQUENCE [LARGE SCALE GENOMIC DNA]</scope>
    <source>
        <strain evidence="10 11">CBS 102226</strain>
    </source>
</reference>
<keyword evidence="5 8" id="KW-0472">Membrane</keyword>
<feature type="transmembrane region" description="Helical" evidence="8">
    <location>
        <begin position="96"/>
        <end position="116"/>
    </location>
</feature>
<feature type="transmembrane region" description="Helical" evidence="8">
    <location>
        <begin position="435"/>
        <end position="458"/>
    </location>
</feature>
<gene>
    <name evidence="10" type="ORF">Z520_09009</name>
</gene>
<dbReference type="OrthoDB" id="6730379at2759"/>
<sequence length="1141" mass="125944">MDLELESCKPLAMEVSRAPEKTPEAVDAAFTFLNDIGQISFNLEDEERLIRKIDWLLMPLLAMVYFLQFLDKNIINFANIMGLGKDTNSSPSQFSQLALAFYVAYLVFEPVMAYLLQKLPVGKVLGVNVVLWGICLALNCVCKNYASLVTLRVLLGVFEACVSPAMILICTMWYKRKEQPLRIGFWAGTVGLGIIVGALCSYGFQHYHGRSFKSWQVMFLVFGLLTILVGILVIVFLPDSPMKSHLTVEEKAIAVARLRGDTTGVENKTFKPGQFWEALFDTHLWLIFLITTAINIPNAAVSVFQAAIIEGLGYTSTQSALLSIPSGAIAIISIGGASLTAWKLNNRSVGIVLLLLPGILGSGLMAFLPTHDKIGRLLGNYLTNTIPASTPLIYSWVAGNFAGHTKKVTANAVLLMAFCLGNILGPLTFTNPPEYTAAKITIIAVLGFAIILIFVLVYSYHRQNRRRLALAGTEGLGLADDNAFLDLTDRANMRFLNMAPMASAQSDAECRNADSPNLDTPDHGRTVPGSVQAQKISVDKMVMQTVISKGNDPLDLLVNVAECGTQVSPECLLLSSGGEVTKSCLPGLSTTSALGMSIISTALVEDWSSFYLVQTGLLTAEQAVTFVDAFFDTLSLHSPVLTDYYANHGNHRQLIADEPLLCSTILLISSRYHVLPGIASISRGSYIHDQLWNHVQGFIQTLTLGGGDSRLRSLGSIEALLLLTEWYPRAVQFSAVGGMGSPANFGKRSSLSTKRKDYVIHPSRQLDRMSWMLLGTAQMLAHEVGLFQERFAEQHLTESEKLRCKRVRDLLFIYTTLLAAKLGYTSMTAITFSPSLLPKDSELTDDILGAWIRLIKITRSVHSLMFSSPVITRELLRTGNYIEILEHFSQILRQWESRHLRDYRSSHSSIDITESLIPDLLFFEFHYVCMYTKSPALQATAMRALSDAGSRRPSNAPANMPPEFPTDEPSEHPFSREVIDHAKQTIKRAIFLTQTGKLRYYPARSFQRLISACVFILKAKTLRYLWPGGALEAVQLQELLMQGIQALKISALDDSHLASYYAILLEARLMQSHSHSDPPDADTATADPLTPTADTPGHTNGWVDNHDENGQTAWIDTFDDDDLFADFTVFSDIRFDTEGGA</sequence>
<evidence type="ECO:0000313" key="11">
    <source>
        <dbReference type="Proteomes" id="UP000053411"/>
    </source>
</evidence>
<dbReference type="PROSITE" id="PS50850">
    <property type="entry name" value="MFS"/>
    <property type="match status" value="1"/>
</dbReference>